<dbReference type="GO" id="GO:0006493">
    <property type="term" value="P:protein O-linked glycosylation"/>
    <property type="evidence" value="ECO:0007669"/>
    <property type="project" value="InterPro"/>
</dbReference>
<comment type="subcellular location">
    <subcellularLocation>
        <location evidence="1">Cell membrane</location>
        <topology evidence="1">Multi-pass membrane protein</topology>
    </subcellularLocation>
</comment>
<evidence type="ECO:0000256" key="4">
    <source>
        <dbReference type="ARBA" id="ARBA00022679"/>
    </source>
</evidence>
<comment type="caution">
    <text evidence="10">The sequence shown here is derived from an EMBL/GenBank/DDBJ whole genome shotgun (WGS) entry which is preliminary data.</text>
</comment>
<evidence type="ECO:0000256" key="1">
    <source>
        <dbReference type="ARBA" id="ARBA00004651"/>
    </source>
</evidence>
<feature type="transmembrane region" description="Helical" evidence="8">
    <location>
        <begin position="226"/>
        <end position="243"/>
    </location>
</feature>
<dbReference type="Pfam" id="PF02366">
    <property type="entry name" value="PMT"/>
    <property type="match status" value="1"/>
</dbReference>
<dbReference type="PANTHER" id="PTHR33908">
    <property type="entry name" value="MANNOSYLTRANSFERASE YKCB-RELATED"/>
    <property type="match status" value="1"/>
</dbReference>
<keyword evidence="3" id="KW-0328">Glycosyltransferase</keyword>
<evidence type="ECO:0000256" key="7">
    <source>
        <dbReference type="ARBA" id="ARBA00023136"/>
    </source>
</evidence>
<organism evidence="10 11">
    <name type="scientific">Candidatus Woesebacteria bacterium GWA1_41_8</name>
    <dbReference type="NCBI Taxonomy" id="1802471"/>
    <lineage>
        <taxon>Bacteria</taxon>
        <taxon>Candidatus Woeseibacteriota</taxon>
    </lineage>
</organism>
<dbReference type="InterPro" id="IPR050297">
    <property type="entry name" value="LipidA_mod_glycosyltrf_83"/>
</dbReference>
<evidence type="ECO:0000256" key="2">
    <source>
        <dbReference type="ARBA" id="ARBA00022475"/>
    </source>
</evidence>
<keyword evidence="7 8" id="KW-0472">Membrane</keyword>
<reference evidence="10 11" key="1">
    <citation type="journal article" date="2016" name="Nat. Commun.">
        <title>Thousands of microbial genomes shed light on interconnected biogeochemical processes in an aquifer system.</title>
        <authorList>
            <person name="Anantharaman K."/>
            <person name="Brown C.T."/>
            <person name="Hug L.A."/>
            <person name="Sharon I."/>
            <person name="Castelle C.J."/>
            <person name="Probst A.J."/>
            <person name="Thomas B.C."/>
            <person name="Singh A."/>
            <person name="Wilkins M.J."/>
            <person name="Karaoz U."/>
            <person name="Brodie E.L."/>
            <person name="Williams K.H."/>
            <person name="Hubbard S.S."/>
            <person name="Banfield J.F."/>
        </authorList>
    </citation>
    <scope>NUCLEOTIDE SEQUENCE [LARGE SCALE GENOMIC DNA]</scope>
</reference>
<feature type="transmembrane region" description="Helical" evidence="8">
    <location>
        <begin position="12"/>
        <end position="29"/>
    </location>
</feature>
<evidence type="ECO:0000313" key="11">
    <source>
        <dbReference type="Proteomes" id="UP000176198"/>
    </source>
</evidence>
<dbReference type="EMBL" id="MGFJ01000007">
    <property type="protein sequence ID" value="OGM03071.1"/>
    <property type="molecule type" value="Genomic_DNA"/>
</dbReference>
<feature type="transmembrane region" description="Helical" evidence="8">
    <location>
        <begin position="284"/>
        <end position="306"/>
    </location>
</feature>
<evidence type="ECO:0000256" key="3">
    <source>
        <dbReference type="ARBA" id="ARBA00022676"/>
    </source>
</evidence>
<keyword evidence="2" id="KW-1003">Cell membrane</keyword>
<dbReference type="GO" id="GO:0000030">
    <property type="term" value="F:mannosyltransferase activity"/>
    <property type="evidence" value="ECO:0007669"/>
    <property type="project" value="InterPro"/>
</dbReference>
<dbReference type="PANTHER" id="PTHR33908:SF11">
    <property type="entry name" value="MEMBRANE PROTEIN"/>
    <property type="match status" value="1"/>
</dbReference>
<evidence type="ECO:0000313" key="10">
    <source>
        <dbReference type="EMBL" id="OGM03071.1"/>
    </source>
</evidence>
<name>A0A1F7WJU3_9BACT</name>
<evidence type="ECO:0000256" key="8">
    <source>
        <dbReference type="SAM" id="Phobius"/>
    </source>
</evidence>
<dbReference type="GO" id="GO:0005886">
    <property type="term" value="C:plasma membrane"/>
    <property type="evidence" value="ECO:0007669"/>
    <property type="project" value="UniProtKB-SubCell"/>
</dbReference>
<protein>
    <recommendedName>
        <fullName evidence="9">ArnT-like N-terminal domain-containing protein</fullName>
    </recommendedName>
</protein>
<accession>A0A1F7WJU3</accession>
<feature type="transmembrane region" description="Helical" evidence="8">
    <location>
        <begin position="124"/>
        <end position="140"/>
    </location>
</feature>
<evidence type="ECO:0000259" key="9">
    <source>
        <dbReference type="Pfam" id="PF02366"/>
    </source>
</evidence>
<keyword evidence="5 8" id="KW-0812">Transmembrane</keyword>
<gene>
    <name evidence="10" type="ORF">A2115_02345</name>
</gene>
<feature type="transmembrane region" description="Helical" evidence="8">
    <location>
        <begin position="318"/>
        <end position="336"/>
    </location>
</feature>
<sequence>MKISLRDKKNITSVLFASIVLLGLILRFYKIDWGESYYFHPDEYHIAAAVDRLDFPNNMNPKLFSYGSSTVYLIYFTKAVLGNININLATINPILVGRFYSALFSTLTIIVVLLLTYQITKNEAFAALAAFLFAVLPGAIQQAHFTTPESFVTFWLLLSLLLIVKAVSSRVGKFMELSAVAFGIAVATKISSLIFLPILLIAPFVQAKTKLSGNKLAIVTLHSIKLGLIAFFITIFIFPHIFLDHTAFISSMRYETGVGGGNPVVFYTRQFINTTPIAFQFTKILPYTLGVGVLLLGLAGILLALIKLFRTLKTNRKLFLVVLTFLLLFLTNSFFFAKWTRFIAPTFPFWCIFSSYLLFHLFGKPTSPTRRKLATLLLTLVLLTTTLWSSMFFSIYSKVDVRITATRWIQTNIPKGSVLLTESGNTLDVPLWGIYTKKVFDFYTLEENPINLVSLATDLEKSDYFIIQSRRVFVNHTRLIDNYPKSANFYKQLLNGELGFVEIKEFDSFPELQIGAYKIDLNDELAEETWSVFDHPVIRIYKKTKPNSLNYYEKIINNQ</sequence>
<dbReference type="GO" id="GO:0016763">
    <property type="term" value="F:pentosyltransferase activity"/>
    <property type="evidence" value="ECO:0007669"/>
    <property type="project" value="TreeGrafter"/>
</dbReference>
<dbReference type="Proteomes" id="UP000176198">
    <property type="component" value="Unassembled WGS sequence"/>
</dbReference>
<dbReference type="AlphaFoldDB" id="A0A1F7WJU3"/>
<feature type="domain" description="ArnT-like N-terminal" evidence="9">
    <location>
        <begin position="19"/>
        <end position="237"/>
    </location>
</feature>
<evidence type="ECO:0000256" key="6">
    <source>
        <dbReference type="ARBA" id="ARBA00022989"/>
    </source>
</evidence>
<dbReference type="STRING" id="1802471.A2115_02345"/>
<feature type="transmembrane region" description="Helical" evidence="8">
    <location>
        <begin position="342"/>
        <end position="362"/>
    </location>
</feature>
<keyword evidence="6 8" id="KW-1133">Transmembrane helix</keyword>
<feature type="transmembrane region" description="Helical" evidence="8">
    <location>
        <begin position="180"/>
        <end position="205"/>
    </location>
</feature>
<feature type="transmembrane region" description="Helical" evidence="8">
    <location>
        <begin position="152"/>
        <end position="168"/>
    </location>
</feature>
<keyword evidence="4" id="KW-0808">Transferase</keyword>
<evidence type="ECO:0000256" key="5">
    <source>
        <dbReference type="ARBA" id="ARBA00022692"/>
    </source>
</evidence>
<proteinExistence type="predicted"/>
<dbReference type="GO" id="GO:0009103">
    <property type="term" value="P:lipopolysaccharide biosynthetic process"/>
    <property type="evidence" value="ECO:0007669"/>
    <property type="project" value="UniProtKB-ARBA"/>
</dbReference>
<feature type="transmembrane region" description="Helical" evidence="8">
    <location>
        <begin position="374"/>
        <end position="396"/>
    </location>
</feature>
<feature type="transmembrane region" description="Helical" evidence="8">
    <location>
        <begin position="63"/>
        <end position="86"/>
    </location>
</feature>
<feature type="transmembrane region" description="Helical" evidence="8">
    <location>
        <begin position="98"/>
        <end position="118"/>
    </location>
</feature>
<dbReference type="InterPro" id="IPR003342">
    <property type="entry name" value="ArnT-like_N"/>
</dbReference>